<dbReference type="Proteomes" id="UP000321555">
    <property type="component" value="Chromosome"/>
</dbReference>
<gene>
    <name evidence="2" type="ORF">FSZ17_13380</name>
</gene>
<evidence type="ECO:0000313" key="3">
    <source>
        <dbReference type="Proteomes" id="UP000321555"/>
    </source>
</evidence>
<feature type="domain" description="CRISPR-associated protein Cas6 C-terminal" evidence="1">
    <location>
        <begin position="211"/>
        <end position="330"/>
    </location>
</feature>
<organism evidence="2 3">
    <name type="scientific">Cytobacillus dafuensis</name>
    <name type="common">Bacillus dafuensis</name>
    <dbReference type="NCBI Taxonomy" id="1742359"/>
    <lineage>
        <taxon>Bacteria</taxon>
        <taxon>Bacillati</taxon>
        <taxon>Bacillota</taxon>
        <taxon>Bacilli</taxon>
        <taxon>Bacillales</taxon>
        <taxon>Bacillaceae</taxon>
        <taxon>Cytobacillus</taxon>
    </lineage>
</organism>
<dbReference type="KEGG" id="bda:FSZ17_13380"/>
<dbReference type="AlphaFoldDB" id="A0A5B8Z4Z9"/>
<evidence type="ECO:0000313" key="2">
    <source>
        <dbReference type="EMBL" id="QED48145.1"/>
    </source>
</evidence>
<dbReference type="Gene3D" id="3.30.70.1900">
    <property type="match status" value="1"/>
</dbReference>
<evidence type="ECO:0000259" key="1">
    <source>
        <dbReference type="Pfam" id="PF10040"/>
    </source>
</evidence>
<dbReference type="Pfam" id="PF10040">
    <property type="entry name" value="CRISPR_Cas6"/>
    <property type="match status" value="1"/>
</dbReference>
<dbReference type="InterPro" id="IPR019267">
    <property type="entry name" value="CRISPR-assoc_Cas6_C"/>
</dbReference>
<proteinExistence type="predicted"/>
<accession>A0A5B8Z4Z9</accession>
<dbReference type="STRING" id="1742359.GCA_001439625_01745"/>
<dbReference type="OrthoDB" id="9787241at2"/>
<keyword evidence="3" id="KW-1185">Reference proteome</keyword>
<reference evidence="3" key="1">
    <citation type="submission" date="2019-08" db="EMBL/GenBank/DDBJ databases">
        <authorList>
            <person name="Zheng X."/>
        </authorList>
    </citation>
    <scope>NUCLEOTIDE SEQUENCE [LARGE SCALE GENOMIC DNA]</scope>
    <source>
        <strain evidence="3">FJAT-25496</strain>
    </source>
</reference>
<sequence length="339" mass="38774">MMDKGCLEMNGADLVSESPGIQIDEIRIRATKITFTLVASSTGKMPYYSSSIWRGMWGREIKRKTCLYTELDCKYCSHMPNCAYGSVFEPTSEVFAGSLKETRQFISPPVVIEAPHFVNEIWNEGETAELTITFFGDVIHFLYYFVDSLFEIGVKYGAGPNRIRFHIKKIEQILKNGTKYLLNHRQIRDLGVFFEDYVWREEEHSVSSLFISFDTPIRMQKKGTILDSLDIQEFLLNCQRRMEYLTSLYGNNVTISKDCLLQLSSACTVLKDFVVWRDWERFSSKQKKAMNLGGLTGAFHLQGNLTPILPMLKLASFAHVGKQTVFGLGKFSLYQSIGE</sequence>
<name>A0A5B8Z4Z9_CYTDA</name>
<dbReference type="EMBL" id="CP042593">
    <property type="protein sequence ID" value="QED48145.1"/>
    <property type="molecule type" value="Genomic_DNA"/>
</dbReference>
<protein>
    <submittedName>
        <fullName evidence="2">CRISPR system precrRNA processing endoribonuclease RAMP protein Cas6</fullName>
    </submittedName>
</protein>